<evidence type="ECO:0000256" key="1">
    <source>
        <dbReference type="SAM" id="MobiDB-lite"/>
    </source>
</evidence>
<dbReference type="InterPro" id="IPR007110">
    <property type="entry name" value="Ig-like_dom"/>
</dbReference>
<protein>
    <recommendedName>
        <fullName evidence="4">Ig-like domain-containing protein</fullName>
    </recommendedName>
</protein>
<keyword evidence="2" id="KW-0812">Transmembrane</keyword>
<dbReference type="Gene3D" id="2.130.10.10">
    <property type="entry name" value="YVTN repeat-like/Quinoprotein amine dehydrogenase"/>
    <property type="match status" value="1"/>
</dbReference>
<feature type="chain" id="PRO_5039713889" description="Ig-like domain-containing protein" evidence="3">
    <location>
        <begin position="25"/>
        <end position="704"/>
    </location>
</feature>
<dbReference type="AlphaFoldDB" id="A0A1Z1WLG1"/>
<feature type="region of interest" description="Disordered" evidence="1">
    <location>
        <begin position="26"/>
        <end position="46"/>
    </location>
</feature>
<dbReference type="InterPro" id="IPR011044">
    <property type="entry name" value="Quino_amine_DH_bsu"/>
</dbReference>
<feature type="compositionally biased region" description="Gly residues" evidence="1">
    <location>
        <begin position="597"/>
        <end position="607"/>
    </location>
</feature>
<feature type="compositionally biased region" description="Gly residues" evidence="1">
    <location>
        <begin position="615"/>
        <end position="660"/>
    </location>
</feature>
<evidence type="ECO:0000313" key="6">
    <source>
        <dbReference type="Proteomes" id="UP000195880"/>
    </source>
</evidence>
<name>A0A1Z1WLG1_9ACTN</name>
<dbReference type="Gene3D" id="2.60.40.230">
    <property type="entry name" value="Neocarzinostatin-like"/>
    <property type="match status" value="1"/>
</dbReference>
<gene>
    <name evidence="5" type="ORF">SMD44_06757</name>
</gene>
<evidence type="ECO:0000256" key="3">
    <source>
        <dbReference type="SAM" id="SignalP"/>
    </source>
</evidence>
<dbReference type="InterPro" id="IPR015943">
    <property type="entry name" value="WD40/YVTN_repeat-like_dom_sf"/>
</dbReference>
<dbReference type="InterPro" id="IPR036179">
    <property type="entry name" value="Ig-like_dom_sf"/>
</dbReference>
<feature type="signal peptide" evidence="3">
    <location>
        <begin position="1"/>
        <end position="24"/>
    </location>
</feature>
<reference evidence="5 6" key="1">
    <citation type="submission" date="2017-05" db="EMBL/GenBank/DDBJ databases">
        <title>Streptomyces alboflavus Genome sequencing and assembly.</title>
        <authorList>
            <person name="Wang Y."/>
            <person name="Du B."/>
            <person name="Ding Y."/>
            <person name="Liu H."/>
            <person name="Hou Q."/>
            <person name="Liu K."/>
            <person name="Wang C."/>
            <person name="Yao L."/>
        </authorList>
    </citation>
    <scope>NUCLEOTIDE SEQUENCE [LARGE SCALE GENOMIC DNA]</scope>
    <source>
        <strain evidence="5 6">MDJK44</strain>
    </source>
</reference>
<dbReference type="PANTHER" id="PTHR47197:SF3">
    <property type="entry name" value="DIHYDRO-HEME D1 DEHYDROGENASE"/>
    <property type="match status" value="1"/>
</dbReference>
<evidence type="ECO:0000313" key="5">
    <source>
        <dbReference type="EMBL" id="ARX87276.1"/>
    </source>
</evidence>
<dbReference type="EMBL" id="CP021748">
    <property type="protein sequence ID" value="ARX87276.1"/>
    <property type="molecule type" value="Genomic_DNA"/>
</dbReference>
<keyword evidence="6" id="KW-1185">Reference proteome</keyword>
<feature type="region of interest" description="Disordered" evidence="1">
    <location>
        <begin position="581"/>
        <end position="669"/>
    </location>
</feature>
<dbReference type="SUPFAM" id="SSF48726">
    <property type="entry name" value="Immunoglobulin"/>
    <property type="match status" value="1"/>
</dbReference>
<accession>A0A1Z1WLG1</accession>
<dbReference type="PROSITE" id="PS50835">
    <property type="entry name" value="IG_LIKE"/>
    <property type="match status" value="1"/>
</dbReference>
<dbReference type="PANTHER" id="PTHR47197">
    <property type="entry name" value="PROTEIN NIRF"/>
    <property type="match status" value="1"/>
</dbReference>
<feature type="compositionally biased region" description="Basic and acidic residues" evidence="1">
    <location>
        <begin position="35"/>
        <end position="45"/>
    </location>
</feature>
<dbReference type="SUPFAM" id="SSF49319">
    <property type="entry name" value="Actinoxanthin-like"/>
    <property type="match status" value="1"/>
</dbReference>
<feature type="transmembrane region" description="Helical" evidence="2">
    <location>
        <begin position="672"/>
        <end position="690"/>
    </location>
</feature>
<proteinExistence type="predicted"/>
<feature type="region of interest" description="Disordered" evidence="1">
    <location>
        <begin position="393"/>
        <end position="413"/>
    </location>
</feature>
<dbReference type="InterPro" id="IPR027273">
    <property type="entry name" value="Neocarzinostatin-like"/>
</dbReference>
<dbReference type="SUPFAM" id="SSF50969">
    <property type="entry name" value="YVTN repeat-like/Quinoprotein amine dehydrogenase"/>
    <property type="match status" value="1"/>
</dbReference>
<organism evidence="5 6">
    <name type="scientific">Streptomyces alboflavus</name>
    <dbReference type="NCBI Taxonomy" id="67267"/>
    <lineage>
        <taxon>Bacteria</taxon>
        <taxon>Bacillati</taxon>
        <taxon>Actinomycetota</taxon>
        <taxon>Actinomycetes</taxon>
        <taxon>Kitasatosporales</taxon>
        <taxon>Streptomycetaceae</taxon>
        <taxon>Streptomyces</taxon>
    </lineage>
</organism>
<dbReference type="RefSeq" id="WP_237307543.1">
    <property type="nucleotide sequence ID" value="NZ_CP021748.1"/>
</dbReference>
<dbReference type="eggNOG" id="COG3391">
    <property type="taxonomic scope" value="Bacteria"/>
</dbReference>
<evidence type="ECO:0000259" key="4">
    <source>
        <dbReference type="PROSITE" id="PS50835"/>
    </source>
</evidence>
<keyword evidence="2" id="KW-1133">Transmembrane helix</keyword>
<feature type="domain" description="Ig-like" evidence="4">
    <location>
        <begin position="364"/>
        <end position="450"/>
    </location>
</feature>
<evidence type="ECO:0000256" key="2">
    <source>
        <dbReference type="SAM" id="Phobius"/>
    </source>
</evidence>
<dbReference type="KEGG" id="salf:SMD44_06757"/>
<dbReference type="InterPro" id="IPR051200">
    <property type="entry name" value="Host-pathogen_enzymatic-act"/>
</dbReference>
<sequence length="704" mass="70764">MRRTSLLAASALTLAGLTAGFAPAGPEGAGAADSAEEKASYRRTGDFTTAGKPLDVTIHPDSKKLYVGSDDDSGTADVNEMGLYVLDRASGAVRGRTTKAPGSNGVPRESAVRKIAAPLPGDGVVFHYPLKGLGTAKDGDQEAKGVWLTGAKVTDVGPGVTDGTTLVAQGAVLTEVVTATGAAKRTLTLPGPGQFAVDTARQAVWSTDLAQNKLYRIDTTSFTVTKTAELPVTEGTEGFTAVDPATGSVWVGRQDKVMVFDAEGAARGTVDGKDLARDVAFDGTRAYVARQDVGDPGAPDYDGRGSLTVLDTGTLKPVAEPVSLPGNEAQLGYAAVAVAPGGAEVFVTSPAQNRITRIERNTPPKVTASPADVSADDGAEVTFTARADGTPEPAVRWQRSTDGGRSWTPVEGATKPSYTFTARARLDGHRYRAEFSNDAGTAHSEPASLKVRAKPGDEGSATGPQGQRLTVTPVNELAPKKQKLTVTGSGYDEKKGIYAALCVDNGPGRTPTPCVGGAATDGGSKASAWISNNPPPHGADLAVPYGKDGSFKVELTVDAKDGSTDCRTTRCVLATRADHTLPGDRSQDVRVPVTFADGGGDGPGDGDGGTDDGGSDGPDGSGGGGPAGGSDSGGSGGPDGSGTAGASGSGGSVGGTGNAGSDGSLASTGQTIGGAAALAAALTAAGWYMMRRARRETDGPGGTG</sequence>
<keyword evidence="2" id="KW-0472">Membrane</keyword>
<dbReference type="STRING" id="67267.GCA_000716675_07847"/>
<dbReference type="Proteomes" id="UP000195880">
    <property type="component" value="Chromosome"/>
</dbReference>
<keyword evidence="3" id="KW-0732">Signal</keyword>